<feature type="binding site" evidence="4">
    <location>
        <position position="72"/>
    </location>
    <ligand>
        <name>substrate</name>
    </ligand>
</feature>
<protein>
    <submittedName>
        <fullName evidence="7">CoA ester lyase</fullName>
    </submittedName>
</protein>
<comment type="cofactor">
    <cofactor evidence="1">
        <name>Mg(2+)</name>
        <dbReference type="ChEBI" id="CHEBI:18420"/>
    </cofactor>
</comment>
<dbReference type="GO" id="GO:0000287">
    <property type="term" value="F:magnesium ion binding"/>
    <property type="evidence" value="ECO:0007669"/>
    <property type="project" value="TreeGrafter"/>
</dbReference>
<sequence>MTYSRYCRSVLATPAPMTSRYSRAHTSGADMCVVDLEDSVSPQQKAEARRVAEKFFEPDPAVDGDRPLLAIRINAVSTRDGLRDLLAILGYAHKPDVVVIPMVESPRDIEIVEQVLGDEYAETDLFAIVETPRGIDRIESIAHASPRLKTLSFGQADYAFAIGARLRWDTLAHVRSRMVNSAHAAGLYVVDSPLFELADPVRLREEAELARDFGFHGKTAIHPGQVPVINQAFSPDEDALAHARRVVEAGEATGFGIGKVDGAMVGAPFFEASRRMLAEFGDERGAPA</sequence>
<dbReference type="AlphaFoldDB" id="A0A9X2N626"/>
<evidence type="ECO:0000256" key="5">
    <source>
        <dbReference type="PIRSR" id="PIRSR015582-2"/>
    </source>
</evidence>
<dbReference type="InterPro" id="IPR005000">
    <property type="entry name" value="Aldolase/citrate-lyase_domain"/>
</dbReference>
<dbReference type="RefSeq" id="WP_257919629.1">
    <property type="nucleotide sequence ID" value="NZ_JAMXQV010000003.1"/>
</dbReference>
<dbReference type="PIRSF" id="PIRSF015582">
    <property type="entry name" value="Cit_lyase_B"/>
    <property type="match status" value="1"/>
</dbReference>
<comment type="caution">
    <text evidence="7">The sequence shown here is derived from an EMBL/GenBank/DDBJ whole genome shotgun (WGS) entry which is preliminary data.</text>
</comment>
<dbReference type="EMBL" id="JAMXQV010000003">
    <property type="protein sequence ID" value="MCR6483016.1"/>
    <property type="molecule type" value="Genomic_DNA"/>
</dbReference>
<dbReference type="InterPro" id="IPR015813">
    <property type="entry name" value="Pyrv/PenolPyrv_kinase-like_dom"/>
</dbReference>
<dbReference type="InterPro" id="IPR011206">
    <property type="entry name" value="Citrate_lyase_beta/mcl1/mcl2"/>
</dbReference>
<dbReference type="Pfam" id="PF03328">
    <property type="entry name" value="HpcH_HpaI"/>
    <property type="match status" value="1"/>
</dbReference>
<dbReference type="Gene3D" id="3.20.20.60">
    <property type="entry name" value="Phosphoenolpyruvate-binding domains"/>
    <property type="match status" value="1"/>
</dbReference>
<dbReference type="PANTHER" id="PTHR32308">
    <property type="entry name" value="LYASE BETA SUBUNIT, PUTATIVE (AFU_ORTHOLOGUE AFUA_4G13030)-RELATED"/>
    <property type="match status" value="1"/>
</dbReference>
<feature type="binding site" evidence="4">
    <location>
        <position position="130"/>
    </location>
    <ligand>
        <name>substrate</name>
    </ligand>
</feature>
<keyword evidence="8" id="KW-1185">Reference proteome</keyword>
<keyword evidence="7" id="KW-0456">Lyase</keyword>
<reference evidence="7" key="1">
    <citation type="submission" date="2022-06" db="EMBL/GenBank/DDBJ databases">
        <title>Amycolatopsis iheyaensis sp. nov., a new species of the genus Amycolatopsis isolated from soil in Iheya island, Japan.</title>
        <authorList>
            <person name="Ngamcharungchit C."/>
            <person name="Kanto H."/>
            <person name="Take A."/>
            <person name="Intra B."/>
            <person name="Matsumoto A."/>
            <person name="Panbangred W."/>
            <person name="Inahashi Y."/>
        </authorList>
    </citation>
    <scope>NUCLEOTIDE SEQUENCE</scope>
    <source>
        <strain evidence="7">OK19-0408</strain>
    </source>
</reference>
<evidence type="ECO:0000313" key="7">
    <source>
        <dbReference type="EMBL" id="MCR6483016.1"/>
    </source>
</evidence>
<dbReference type="SUPFAM" id="SSF51621">
    <property type="entry name" value="Phosphoenolpyruvate/pyruvate domain"/>
    <property type="match status" value="1"/>
</dbReference>
<proteinExistence type="predicted"/>
<evidence type="ECO:0000256" key="1">
    <source>
        <dbReference type="ARBA" id="ARBA00001946"/>
    </source>
</evidence>
<dbReference type="InterPro" id="IPR040442">
    <property type="entry name" value="Pyrv_kinase-like_dom_sf"/>
</dbReference>
<evidence type="ECO:0000256" key="3">
    <source>
        <dbReference type="ARBA" id="ARBA00022842"/>
    </source>
</evidence>
<evidence type="ECO:0000313" key="8">
    <source>
        <dbReference type="Proteomes" id="UP001144096"/>
    </source>
</evidence>
<name>A0A9X2N626_9PSEU</name>
<keyword evidence="2 5" id="KW-0479">Metal-binding</keyword>
<feature type="binding site" evidence="5">
    <location>
        <position position="130"/>
    </location>
    <ligand>
        <name>Mg(2+)</name>
        <dbReference type="ChEBI" id="CHEBI:18420"/>
    </ligand>
</feature>
<keyword evidence="3 5" id="KW-0460">Magnesium</keyword>
<feature type="binding site" evidence="5">
    <location>
        <position position="157"/>
    </location>
    <ligand>
        <name>Mg(2+)</name>
        <dbReference type="ChEBI" id="CHEBI:18420"/>
    </ligand>
</feature>
<feature type="domain" description="HpcH/HpaI aldolase/citrate lyase" evidence="6">
    <location>
        <begin position="19"/>
        <end position="223"/>
    </location>
</feature>
<dbReference type="GO" id="GO:0016829">
    <property type="term" value="F:lyase activity"/>
    <property type="evidence" value="ECO:0007669"/>
    <property type="project" value="UniProtKB-KW"/>
</dbReference>
<evidence type="ECO:0000256" key="2">
    <source>
        <dbReference type="ARBA" id="ARBA00022723"/>
    </source>
</evidence>
<dbReference type="GO" id="GO:0006107">
    <property type="term" value="P:oxaloacetate metabolic process"/>
    <property type="evidence" value="ECO:0007669"/>
    <property type="project" value="TreeGrafter"/>
</dbReference>
<evidence type="ECO:0000259" key="6">
    <source>
        <dbReference type="Pfam" id="PF03328"/>
    </source>
</evidence>
<dbReference type="Proteomes" id="UP001144096">
    <property type="component" value="Unassembled WGS sequence"/>
</dbReference>
<gene>
    <name evidence="7" type="ORF">M8542_09310</name>
</gene>
<dbReference type="PANTHER" id="PTHR32308:SF0">
    <property type="entry name" value="HPCH_HPAI ALDOLASE_CITRATE LYASE DOMAIN-CONTAINING PROTEIN"/>
    <property type="match status" value="1"/>
</dbReference>
<accession>A0A9X2N626</accession>
<evidence type="ECO:0000256" key="4">
    <source>
        <dbReference type="PIRSR" id="PIRSR015582-1"/>
    </source>
</evidence>
<organism evidence="7 8">
    <name type="scientific">Amycolatopsis iheyensis</name>
    <dbReference type="NCBI Taxonomy" id="2945988"/>
    <lineage>
        <taxon>Bacteria</taxon>
        <taxon>Bacillati</taxon>
        <taxon>Actinomycetota</taxon>
        <taxon>Actinomycetes</taxon>
        <taxon>Pseudonocardiales</taxon>
        <taxon>Pseudonocardiaceae</taxon>
        <taxon>Amycolatopsis</taxon>
    </lineage>
</organism>